<dbReference type="OrthoDB" id="5041285at2759"/>
<dbReference type="InterPro" id="IPR036514">
    <property type="entry name" value="SGNH_hydro_sf"/>
</dbReference>
<comment type="caution">
    <text evidence="3">The sequence shown here is derived from an EMBL/GenBank/DDBJ whole genome shotgun (WGS) entry which is preliminary data.</text>
</comment>
<keyword evidence="3" id="KW-0378">Hydrolase</keyword>
<evidence type="ECO:0000259" key="2">
    <source>
        <dbReference type="Pfam" id="PF13472"/>
    </source>
</evidence>
<dbReference type="AlphaFoldDB" id="A0A2T6ZMD3"/>
<dbReference type="Proteomes" id="UP000244722">
    <property type="component" value="Unassembled WGS sequence"/>
</dbReference>
<dbReference type="CDD" id="cd01821">
    <property type="entry name" value="Rhamnogalacturan_acetylesterase_like"/>
    <property type="match status" value="1"/>
</dbReference>
<dbReference type="PANTHER" id="PTHR43695">
    <property type="entry name" value="PUTATIVE (AFU_ORTHOLOGUE AFUA_2G17250)-RELATED"/>
    <property type="match status" value="1"/>
</dbReference>
<feature type="signal peptide" evidence="1">
    <location>
        <begin position="1"/>
        <end position="19"/>
    </location>
</feature>
<dbReference type="PANTHER" id="PTHR43695:SF2">
    <property type="entry name" value="PUTATIVE (AFU_ORTHOLOGUE AFUA_2G17250)-RELATED"/>
    <property type="match status" value="1"/>
</dbReference>
<evidence type="ECO:0000256" key="1">
    <source>
        <dbReference type="SAM" id="SignalP"/>
    </source>
</evidence>
<feature type="chain" id="PRO_5015606192" evidence="1">
    <location>
        <begin position="20"/>
        <end position="252"/>
    </location>
</feature>
<proteinExistence type="predicted"/>
<dbReference type="EMBL" id="NESQ01000181">
    <property type="protein sequence ID" value="PUU76650.1"/>
    <property type="molecule type" value="Genomic_DNA"/>
</dbReference>
<name>A0A2T6ZMD3_TUBBO</name>
<dbReference type="Pfam" id="PF13472">
    <property type="entry name" value="Lipase_GDSL_2"/>
    <property type="match status" value="1"/>
</dbReference>
<dbReference type="GO" id="GO:0016787">
    <property type="term" value="F:hydrolase activity"/>
    <property type="evidence" value="ECO:0007669"/>
    <property type="project" value="UniProtKB-KW"/>
</dbReference>
<accession>A0A2T6ZMD3</accession>
<dbReference type="InterPro" id="IPR037459">
    <property type="entry name" value="RhgT-like"/>
</dbReference>
<organism evidence="3 4">
    <name type="scientific">Tuber borchii</name>
    <name type="common">White truffle</name>
    <dbReference type="NCBI Taxonomy" id="42251"/>
    <lineage>
        <taxon>Eukaryota</taxon>
        <taxon>Fungi</taxon>
        <taxon>Dikarya</taxon>
        <taxon>Ascomycota</taxon>
        <taxon>Pezizomycotina</taxon>
        <taxon>Pezizomycetes</taxon>
        <taxon>Pezizales</taxon>
        <taxon>Tuberaceae</taxon>
        <taxon>Tuber</taxon>
    </lineage>
</organism>
<dbReference type="Gene3D" id="3.40.50.1110">
    <property type="entry name" value="SGNH hydrolase"/>
    <property type="match status" value="1"/>
</dbReference>
<keyword evidence="1" id="KW-0732">Signal</keyword>
<reference evidence="3 4" key="1">
    <citation type="submission" date="2017-04" db="EMBL/GenBank/DDBJ databases">
        <title>Draft genome sequence of Tuber borchii Vittad., a whitish edible truffle.</title>
        <authorList>
            <consortium name="DOE Joint Genome Institute"/>
            <person name="Murat C."/>
            <person name="Kuo A."/>
            <person name="Barry K.W."/>
            <person name="Clum A."/>
            <person name="Dockter R.B."/>
            <person name="Fauchery L."/>
            <person name="Iotti M."/>
            <person name="Kohler A."/>
            <person name="Labutti K."/>
            <person name="Lindquist E.A."/>
            <person name="Lipzen A."/>
            <person name="Ohm R.A."/>
            <person name="Wang M."/>
            <person name="Grigoriev I.V."/>
            <person name="Zambonelli A."/>
            <person name="Martin F.M."/>
        </authorList>
    </citation>
    <scope>NUCLEOTIDE SEQUENCE [LARGE SCALE GENOMIC DNA]</scope>
    <source>
        <strain evidence="3 4">Tbo3840</strain>
    </source>
</reference>
<gene>
    <name evidence="3" type="ORF">B9Z19DRAFT_989729</name>
</gene>
<evidence type="ECO:0000313" key="4">
    <source>
        <dbReference type="Proteomes" id="UP000244722"/>
    </source>
</evidence>
<protein>
    <submittedName>
        <fullName evidence="3">GDSL-like Lipase/Acylhydrolase</fullName>
    </submittedName>
</protein>
<dbReference type="InterPro" id="IPR013830">
    <property type="entry name" value="SGNH_hydro"/>
</dbReference>
<keyword evidence="4" id="KW-1185">Reference proteome</keyword>
<sequence>MLFKKEILLFLTCAAGALGVQHRNRAATSVFLLAGDSTTATQSANGGGWGDGFKNFTLTSPSFAVNYGHNGATTSSFIEGGDWATVLSNASQYSTTKTVYVTIQFGHNDQKLTDYVETYKANLRRMISDVIAHNAIPIIVTSISRRNYNSDGTIKDLLADWAEYAISVANEDGTMYIDLWKSSIEYLEKIGEAAARKLDLKSGDSTHLSVNGSIVFGRMVMDLLSEKSPAIKAVARPDEKLSADIKAGVPSY</sequence>
<evidence type="ECO:0000313" key="3">
    <source>
        <dbReference type="EMBL" id="PUU76650.1"/>
    </source>
</evidence>
<dbReference type="STRING" id="42251.A0A2T6ZMD3"/>
<dbReference type="SUPFAM" id="SSF52266">
    <property type="entry name" value="SGNH hydrolase"/>
    <property type="match status" value="1"/>
</dbReference>
<feature type="domain" description="SGNH hydrolase-type esterase" evidence="2">
    <location>
        <begin position="34"/>
        <end position="212"/>
    </location>
</feature>